<dbReference type="GeneID" id="36338584"/>
<comment type="caution">
    <text evidence="2">The sequence shown here is derived from an EMBL/GenBank/DDBJ whole genome shotgun (WGS) entry which is preliminary data.</text>
</comment>
<keyword evidence="1" id="KW-0812">Transmembrane</keyword>
<accession>W6UMR8</accession>
<organism evidence="2 3">
    <name type="scientific">Echinococcus granulosus</name>
    <name type="common">Hydatid tapeworm</name>
    <dbReference type="NCBI Taxonomy" id="6210"/>
    <lineage>
        <taxon>Eukaryota</taxon>
        <taxon>Metazoa</taxon>
        <taxon>Spiralia</taxon>
        <taxon>Lophotrochozoa</taxon>
        <taxon>Platyhelminthes</taxon>
        <taxon>Cestoda</taxon>
        <taxon>Eucestoda</taxon>
        <taxon>Cyclophyllidea</taxon>
        <taxon>Taeniidae</taxon>
        <taxon>Echinococcus</taxon>
        <taxon>Echinococcus granulosus group</taxon>
    </lineage>
</organism>
<keyword evidence="1" id="KW-1133">Transmembrane helix</keyword>
<gene>
    <name evidence="2" type="ORF">EGR_02869</name>
</gene>
<dbReference type="KEGG" id="egl:EGR_02869"/>
<evidence type="ECO:0000313" key="2">
    <source>
        <dbReference type="EMBL" id="EUB62416.1"/>
    </source>
</evidence>
<feature type="transmembrane region" description="Helical" evidence="1">
    <location>
        <begin position="20"/>
        <end position="41"/>
    </location>
</feature>
<evidence type="ECO:0000256" key="1">
    <source>
        <dbReference type="SAM" id="Phobius"/>
    </source>
</evidence>
<dbReference type="CTD" id="36338584"/>
<evidence type="ECO:0000313" key="3">
    <source>
        <dbReference type="Proteomes" id="UP000019149"/>
    </source>
</evidence>
<dbReference type="Proteomes" id="UP000019149">
    <property type="component" value="Unassembled WGS sequence"/>
</dbReference>
<sequence length="141" mass="16703">MWYNLKIKVTKYKAEINCLTVPLTFVMILLFNVICSGNFLLPSRKIENKGNEHSEFPSYKMNIIANRWREFEREKLLLKKWKQSTNSPTISKVHNFLNFLDIETNFNQQGNFEHYTEIQTMIFEQTLHLHYIGAVVALVCL</sequence>
<proteinExistence type="predicted"/>
<protein>
    <submittedName>
        <fullName evidence="2">Uncharacterized protein</fullName>
    </submittedName>
</protein>
<dbReference type="AlphaFoldDB" id="W6UMR8"/>
<dbReference type="EMBL" id="APAU02000013">
    <property type="protein sequence ID" value="EUB62416.1"/>
    <property type="molecule type" value="Genomic_DNA"/>
</dbReference>
<keyword evidence="3" id="KW-1185">Reference proteome</keyword>
<name>W6UMR8_ECHGR</name>
<keyword evidence="1" id="KW-0472">Membrane</keyword>
<reference evidence="2 3" key="1">
    <citation type="journal article" date="2013" name="Nat. Genet.">
        <title>The genome of the hydatid tapeworm Echinococcus granulosus.</title>
        <authorList>
            <person name="Zheng H."/>
            <person name="Zhang W."/>
            <person name="Zhang L."/>
            <person name="Zhang Z."/>
            <person name="Li J."/>
            <person name="Lu G."/>
            <person name="Zhu Y."/>
            <person name="Wang Y."/>
            <person name="Huang Y."/>
            <person name="Liu J."/>
            <person name="Kang H."/>
            <person name="Chen J."/>
            <person name="Wang L."/>
            <person name="Chen A."/>
            <person name="Yu S."/>
            <person name="Gao Z."/>
            <person name="Jin L."/>
            <person name="Gu W."/>
            <person name="Wang Z."/>
            <person name="Zhao L."/>
            <person name="Shi B."/>
            <person name="Wen H."/>
            <person name="Lin R."/>
            <person name="Jones M.K."/>
            <person name="Brejova B."/>
            <person name="Vinar T."/>
            <person name="Zhao G."/>
            <person name="McManus D.P."/>
            <person name="Chen Z."/>
            <person name="Zhou Y."/>
            <person name="Wang S."/>
        </authorList>
    </citation>
    <scope>NUCLEOTIDE SEQUENCE [LARGE SCALE GENOMIC DNA]</scope>
</reference>
<dbReference type="RefSeq" id="XP_024353612.1">
    <property type="nucleotide sequence ID" value="XM_024492118.1"/>
</dbReference>